<keyword evidence="3" id="KW-1185">Reference proteome</keyword>
<comment type="caution">
    <text evidence="2">The sequence shown here is derived from an EMBL/GenBank/DDBJ whole genome shotgun (WGS) entry which is preliminary data.</text>
</comment>
<name>A0AAE0ICZ5_9PEZI</name>
<reference evidence="2" key="2">
    <citation type="submission" date="2023-06" db="EMBL/GenBank/DDBJ databases">
        <authorList>
            <consortium name="Lawrence Berkeley National Laboratory"/>
            <person name="Haridas S."/>
            <person name="Hensen N."/>
            <person name="Bonometti L."/>
            <person name="Westerberg I."/>
            <person name="Brannstrom I.O."/>
            <person name="Guillou S."/>
            <person name="Cros-Aarteil S."/>
            <person name="Calhoun S."/>
            <person name="Kuo A."/>
            <person name="Mondo S."/>
            <person name="Pangilinan J."/>
            <person name="Riley R."/>
            <person name="Labutti K."/>
            <person name="Andreopoulos B."/>
            <person name="Lipzen A."/>
            <person name="Chen C."/>
            <person name="Yanf M."/>
            <person name="Daum C."/>
            <person name="Ng V."/>
            <person name="Clum A."/>
            <person name="Steindorff A."/>
            <person name="Ohm R."/>
            <person name="Martin F."/>
            <person name="Silar P."/>
            <person name="Natvig D."/>
            <person name="Lalanne C."/>
            <person name="Gautier V."/>
            <person name="Ament-Velasquez S.L."/>
            <person name="Kruys A."/>
            <person name="Hutchinson M.I."/>
            <person name="Powell A.J."/>
            <person name="Barry K."/>
            <person name="Miller A.N."/>
            <person name="Grigoriev I.V."/>
            <person name="Debuchy R."/>
            <person name="Gladieux P."/>
            <person name="Thoren M.H."/>
            <person name="Johannesson H."/>
        </authorList>
    </citation>
    <scope>NUCLEOTIDE SEQUENCE</scope>
    <source>
        <strain evidence="2">CBS 118394</strain>
    </source>
</reference>
<accession>A0AAE0ICZ5</accession>
<gene>
    <name evidence="2" type="ORF">B0H66DRAFT_216249</name>
</gene>
<dbReference type="EMBL" id="JAUEDM010000003">
    <property type="protein sequence ID" value="KAK3322873.1"/>
    <property type="molecule type" value="Genomic_DNA"/>
</dbReference>
<feature type="chain" id="PRO_5042006764" evidence="1">
    <location>
        <begin position="18"/>
        <end position="223"/>
    </location>
</feature>
<proteinExistence type="predicted"/>
<evidence type="ECO:0000256" key="1">
    <source>
        <dbReference type="SAM" id="SignalP"/>
    </source>
</evidence>
<sequence>MRAGTVFVALFVALVAAVPEHMMEERNMVRSCVSCCTALLLRSSTDIMILHLIRSATKECVLRGHLVASTAVARQHRHISLACDGWVYYEHEHHPSANPRHNPYKLQGNTPGPIMLETRALMQLSLYIEFWDTESKFDPTQGGRSPTLINGQEINHMHTLLVQPAIILTHTVTHLSFGPSPQLMYKTHCDIYYTERQRIEFLEGRPNWTFPTHLRDQPHDGTS</sequence>
<evidence type="ECO:0000313" key="3">
    <source>
        <dbReference type="Proteomes" id="UP001283341"/>
    </source>
</evidence>
<dbReference type="AlphaFoldDB" id="A0AAE0ICZ5"/>
<protein>
    <submittedName>
        <fullName evidence="2">Uncharacterized protein</fullName>
    </submittedName>
</protein>
<reference evidence="2" key="1">
    <citation type="journal article" date="2023" name="Mol. Phylogenet. Evol.">
        <title>Genome-scale phylogeny and comparative genomics of the fungal order Sordariales.</title>
        <authorList>
            <person name="Hensen N."/>
            <person name="Bonometti L."/>
            <person name="Westerberg I."/>
            <person name="Brannstrom I.O."/>
            <person name="Guillou S."/>
            <person name="Cros-Aarteil S."/>
            <person name="Calhoun S."/>
            <person name="Haridas S."/>
            <person name="Kuo A."/>
            <person name="Mondo S."/>
            <person name="Pangilinan J."/>
            <person name="Riley R."/>
            <person name="LaButti K."/>
            <person name="Andreopoulos B."/>
            <person name="Lipzen A."/>
            <person name="Chen C."/>
            <person name="Yan M."/>
            <person name="Daum C."/>
            <person name="Ng V."/>
            <person name="Clum A."/>
            <person name="Steindorff A."/>
            <person name="Ohm R.A."/>
            <person name="Martin F."/>
            <person name="Silar P."/>
            <person name="Natvig D.O."/>
            <person name="Lalanne C."/>
            <person name="Gautier V."/>
            <person name="Ament-Velasquez S.L."/>
            <person name="Kruys A."/>
            <person name="Hutchinson M.I."/>
            <person name="Powell A.J."/>
            <person name="Barry K."/>
            <person name="Miller A.N."/>
            <person name="Grigoriev I.V."/>
            <person name="Debuchy R."/>
            <person name="Gladieux P."/>
            <person name="Hiltunen Thoren M."/>
            <person name="Johannesson H."/>
        </authorList>
    </citation>
    <scope>NUCLEOTIDE SEQUENCE</scope>
    <source>
        <strain evidence="2">CBS 118394</strain>
    </source>
</reference>
<dbReference type="Proteomes" id="UP001283341">
    <property type="component" value="Unassembled WGS sequence"/>
</dbReference>
<evidence type="ECO:0000313" key="2">
    <source>
        <dbReference type="EMBL" id="KAK3322873.1"/>
    </source>
</evidence>
<organism evidence="2 3">
    <name type="scientific">Apodospora peruviana</name>
    <dbReference type="NCBI Taxonomy" id="516989"/>
    <lineage>
        <taxon>Eukaryota</taxon>
        <taxon>Fungi</taxon>
        <taxon>Dikarya</taxon>
        <taxon>Ascomycota</taxon>
        <taxon>Pezizomycotina</taxon>
        <taxon>Sordariomycetes</taxon>
        <taxon>Sordariomycetidae</taxon>
        <taxon>Sordariales</taxon>
        <taxon>Lasiosphaeriaceae</taxon>
        <taxon>Apodospora</taxon>
    </lineage>
</organism>
<feature type="signal peptide" evidence="1">
    <location>
        <begin position="1"/>
        <end position="17"/>
    </location>
</feature>
<keyword evidence="1" id="KW-0732">Signal</keyword>